<reference evidence="3" key="3">
    <citation type="submission" date="2025-09" db="UniProtKB">
        <authorList>
            <consortium name="Ensembl"/>
        </authorList>
    </citation>
    <scope>IDENTIFICATION</scope>
</reference>
<keyword evidence="1" id="KW-1133">Transmembrane helix</keyword>
<organism evidence="3 4">
    <name type="scientific">Pygocentrus nattereri</name>
    <name type="common">Red-bellied piranha</name>
    <dbReference type="NCBI Taxonomy" id="42514"/>
    <lineage>
        <taxon>Eukaryota</taxon>
        <taxon>Metazoa</taxon>
        <taxon>Chordata</taxon>
        <taxon>Craniata</taxon>
        <taxon>Vertebrata</taxon>
        <taxon>Euteleostomi</taxon>
        <taxon>Actinopterygii</taxon>
        <taxon>Neopterygii</taxon>
        <taxon>Teleostei</taxon>
        <taxon>Ostariophysi</taxon>
        <taxon>Characiformes</taxon>
        <taxon>Characoidei</taxon>
        <taxon>Pygocentrus</taxon>
    </lineage>
</organism>
<dbReference type="Ensembl" id="ENSPNAT00000050151.1">
    <property type="protein sequence ID" value="ENSPNAP00000058582.1"/>
    <property type="gene ID" value="ENSPNAG00000033883.1"/>
</dbReference>
<reference evidence="3" key="2">
    <citation type="submission" date="2025-08" db="UniProtKB">
        <authorList>
            <consortium name="Ensembl"/>
        </authorList>
    </citation>
    <scope>IDENTIFICATION</scope>
</reference>
<dbReference type="AlphaFoldDB" id="A0AAR2K808"/>
<dbReference type="GeneTree" id="ENSGT01050000244855"/>
<dbReference type="Pfam" id="PF22938">
    <property type="entry name" value="Integrase_p58_C"/>
    <property type="match status" value="1"/>
</dbReference>
<dbReference type="InterPro" id="IPR016197">
    <property type="entry name" value="Chromo-like_dom_sf"/>
</dbReference>
<protein>
    <recommendedName>
        <fullName evidence="2">Integrase p58-like C-terminal domain-containing protein</fullName>
    </recommendedName>
</protein>
<proteinExistence type="predicted"/>
<keyword evidence="1" id="KW-0812">Transmembrane</keyword>
<feature type="domain" description="Integrase p58-like C-terminal" evidence="2">
    <location>
        <begin position="68"/>
        <end position="102"/>
    </location>
</feature>
<dbReference type="SUPFAM" id="SSF54160">
    <property type="entry name" value="Chromo domain-like"/>
    <property type="match status" value="1"/>
</dbReference>
<feature type="transmembrane region" description="Helical" evidence="1">
    <location>
        <begin position="175"/>
        <end position="200"/>
    </location>
</feature>
<evidence type="ECO:0000259" key="2">
    <source>
        <dbReference type="Pfam" id="PF22938"/>
    </source>
</evidence>
<dbReference type="Proteomes" id="UP001501920">
    <property type="component" value="Chromosome 14"/>
</dbReference>
<evidence type="ECO:0000256" key="1">
    <source>
        <dbReference type="SAM" id="Phobius"/>
    </source>
</evidence>
<name>A0AAR2K808_PYGNA</name>
<keyword evidence="4" id="KW-1185">Reference proteome</keyword>
<accession>A0AAR2K808</accession>
<evidence type="ECO:0000313" key="4">
    <source>
        <dbReference type="Proteomes" id="UP001501920"/>
    </source>
</evidence>
<evidence type="ECO:0000313" key="3">
    <source>
        <dbReference type="Ensembl" id="ENSPNAP00000058582.1"/>
    </source>
</evidence>
<sequence>MNVLDYVSSFRERWHRACILAKDMLCKSQTKMKRSYDKKTVVREFTVGDKVLVLLPVPGSTMSSRFTGPYVIKEKLSEVDYVVSTPDRRRKSRVCHINMLKPYYERETSPGKGIDPEASGTLVYAVHQLLDSRRHEGVLQYIEDWYGYGLEEQSCVCDVLDLGFHSSPCPGCSGWQIFATVVLGFYPLVPLVAWVVVILAPSWPLWGLLSHHPLTL</sequence>
<reference evidence="3 4" key="1">
    <citation type="submission" date="2020-10" db="EMBL/GenBank/DDBJ databases">
        <title>Pygocentrus nattereri (red-bellied piranha) genome, fPygNat1, primary haplotype.</title>
        <authorList>
            <person name="Myers G."/>
            <person name="Meyer A."/>
            <person name="Karagic N."/>
            <person name="Pippel M."/>
            <person name="Winkler S."/>
            <person name="Tracey A."/>
            <person name="Wood J."/>
            <person name="Formenti G."/>
            <person name="Howe K."/>
            <person name="Fedrigo O."/>
            <person name="Jarvis E.D."/>
        </authorList>
    </citation>
    <scope>NUCLEOTIDE SEQUENCE [LARGE SCALE GENOMIC DNA]</scope>
</reference>
<keyword evidence="1" id="KW-0472">Membrane</keyword>
<dbReference type="InterPro" id="IPR054465">
    <property type="entry name" value="Integrase_p58-like_C"/>
</dbReference>